<dbReference type="SMART" id="SM00308">
    <property type="entry name" value="LH2"/>
    <property type="match status" value="1"/>
</dbReference>
<sequence length="318" mass="35075">DCPSNTTQEVQVTAEAVAGLTQLSDELSPAAQVQICSEDMQMQNINVQKKGSSSFSVPTLPPGIVSPEEPVDIRVKITVLKDNDPLAEYRYMLTISTGHRHGASTTSQVTITLLGTEGESEPHHLADPGKPVFERGGMDLFLLTTHFSLGDLQSIRLWHDNSGDHPACLWGSPEKTSEEAQKKSNNSVYLYKQLGHVEKALHLLGPSRFPNTSSYNRAMQQVQGIKSHLESLLNGDQVNRSPSPEDSISSSAEKKRCQGGLPWWFVFVGWILVIATSTVSGYFTMMYGLTYGKDQSINWLISMVVSFFESLFITQPLK</sequence>
<dbReference type="InterPro" id="IPR051223">
    <property type="entry name" value="Polycystin"/>
</dbReference>
<feature type="transmembrane region" description="Helical" evidence="2">
    <location>
        <begin position="297"/>
        <end position="317"/>
    </location>
</feature>
<keyword evidence="5" id="KW-1185">Reference proteome</keyword>
<dbReference type="InterPro" id="IPR036392">
    <property type="entry name" value="PLAT/LH2_dom_sf"/>
</dbReference>
<organism evidence="4 5">
    <name type="scientific">Xenoophorus captivus</name>
    <dbReference type="NCBI Taxonomy" id="1517983"/>
    <lineage>
        <taxon>Eukaryota</taxon>
        <taxon>Metazoa</taxon>
        <taxon>Chordata</taxon>
        <taxon>Craniata</taxon>
        <taxon>Vertebrata</taxon>
        <taxon>Euteleostomi</taxon>
        <taxon>Actinopterygii</taxon>
        <taxon>Neopterygii</taxon>
        <taxon>Teleostei</taxon>
        <taxon>Neoteleostei</taxon>
        <taxon>Acanthomorphata</taxon>
        <taxon>Ovalentaria</taxon>
        <taxon>Atherinomorphae</taxon>
        <taxon>Cyprinodontiformes</taxon>
        <taxon>Goodeidae</taxon>
        <taxon>Xenoophorus</taxon>
    </lineage>
</organism>
<evidence type="ECO:0000256" key="1">
    <source>
        <dbReference type="PROSITE-ProRule" id="PRU00152"/>
    </source>
</evidence>
<gene>
    <name evidence="4" type="ORF">XENOCAPTIV_012549</name>
</gene>
<keyword evidence="2" id="KW-0472">Membrane</keyword>
<name>A0ABV0QHX7_9TELE</name>
<dbReference type="Gene3D" id="2.60.60.20">
    <property type="entry name" value="PLAT/LH2 domain"/>
    <property type="match status" value="1"/>
</dbReference>
<reference evidence="4 5" key="1">
    <citation type="submission" date="2021-06" db="EMBL/GenBank/DDBJ databases">
        <authorList>
            <person name="Palmer J.M."/>
        </authorList>
    </citation>
    <scope>NUCLEOTIDE SEQUENCE [LARGE SCALE GENOMIC DNA]</scope>
    <source>
        <strain evidence="4 5">XC_2019</strain>
        <tissue evidence="4">Muscle</tissue>
    </source>
</reference>
<protein>
    <recommendedName>
        <fullName evidence="3">PLAT domain-containing protein</fullName>
    </recommendedName>
</protein>
<dbReference type="PROSITE" id="PS50095">
    <property type="entry name" value="PLAT"/>
    <property type="match status" value="1"/>
</dbReference>
<dbReference type="Pfam" id="PF01477">
    <property type="entry name" value="PLAT"/>
    <property type="match status" value="1"/>
</dbReference>
<keyword evidence="2" id="KW-0812">Transmembrane</keyword>
<evidence type="ECO:0000313" key="5">
    <source>
        <dbReference type="Proteomes" id="UP001434883"/>
    </source>
</evidence>
<dbReference type="Proteomes" id="UP001434883">
    <property type="component" value="Unassembled WGS sequence"/>
</dbReference>
<feature type="non-terminal residue" evidence="4">
    <location>
        <position position="1"/>
    </location>
</feature>
<keyword evidence="2" id="KW-1133">Transmembrane helix</keyword>
<evidence type="ECO:0000259" key="3">
    <source>
        <dbReference type="PROSITE" id="PS50095"/>
    </source>
</evidence>
<dbReference type="SUPFAM" id="SSF49723">
    <property type="entry name" value="Lipase/lipooxygenase domain (PLAT/LH2 domain)"/>
    <property type="match status" value="1"/>
</dbReference>
<comment type="caution">
    <text evidence="1">Lacks conserved residue(s) required for the propagation of feature annotation.</text>
</comment>
<evidence type="ECO:0000256" key="2">
    <source>
        <dbReference type="SAM" id="Phobius"/>
    </source>
</evidence>
<feature type="non-terminal residue" evidence="4">
    <location>
        <position position="318"/>
    </location>
</feature>
<accession>A0ABV0QHX7</accession>
<dbReference type="PANTHER" id="PTHR10877">
    <property type="entry name" value="POLYCYSTIN FAMILY MEMBER"/>
    <property type="match status" value="1"/>
</dbReference>
<dbReference type="InterPro" id="IPR001024">
    <property type="entry name" value="PLAT/LH2_dom"/>
</dbReference>
<evidence type="ECO:0000313" key="4">
    <source>
        <dbReference type="EMBL" id="MEQ2195421.1"/>
    </source>
</evidence>
<feature type="domain" description="PLAT" evidence="3">
    <location>
        <begin position="89"/>
        <end position="206"/>
    </location>
</feature>
<comment type="caution">
    <text evidence="4">The sequence shown here is derived from an EMBL/GenBank/DDBJ whole genome shotgun (WGS) entry which is preliminary data.</text>
</comment>
<dbReference type="EMBL" id="JAHRIN010011042">
    <property type="protein sequence ID" value="MEQ2195421.1"/>
    <property type="molecule type" value="Genomic_DNA"/>
</dbReference>
<dbReference type="PANTHER" id="PTHR10877:SF134">
    <property type="entry name" value="POLYCYSTIN-1-LIKE PROTEIN 2"/>
    <property type="match status" value="1"/>
</dbReference>
<feature type="transmembrane region" description="Helical" evidence="2">
    <location>
        <begin position="263"/>
        <end position="285"/>
    </location>
</feature>
<proteinExistence type="predicted"/>